<dbReference type="EMBL" id="LDEV01002819">
    <property type="protein sequence ID" value="KLJ07441.1"/>
    <property type="molecule type" value="Genomic_DNA"/>
</dbReference>
<protein>
    <submittedName>
        <fullName evidence="1">Phenylacetate 2-hydroxylase</fullName>
    </submittedName>
</protein>
<name>A0A0H1BE18_9EURO</name>
<organism evidence="1 2">
    <name type="scientific">Blastomyces silverae</name>
    <dbReference type="NCBI Taxonomy" id="2060906"/>
    <lineage>
        <taxon>Eukaryota</taxon>
        <taxon>Fungi</taxon>
        <taxon>Dikarya</taxon>
        <taxon>Ascomycota</taxon>
        <taxon>Pezizomycotina</taxon>
        <taxon>Eurotiomycetes</taxon>
        <taxon>Eurotiomycetidae</taxon>
        <taxon>Onygenales</taxon>
        <taxon>Ajellomycetaceae</taxon>
        <taxon>Blastomyces</taxon>
    </lineage>
</organism>
<proteinExistence type="predicted"/>
<evidence type="ECO:0000313" key="1">
    <source>
        <dbReference type="EMBL" id="KLJ07441.1"/>
    </source>
</evidence>
<accession>A0A0H1BE18</accession>
<evidence type="ECO:0000313" key="2">
    <source>
        <dbReference type="Proteomes" id="UP000053573"/>
    </source>
</evidence>
<keyword evidence="2" id="KW-1185">Reference proteome</keyword>
<dbReference type="STRING" id="2060906.A0A0H1BE18"/>
<gene>
    <name evidence="1" type="ORF">EMPG_17077</name>
</gene>
<reference evidence="2" key="1">
    <citation type="journal article" date="2015" name="PLoS Genet.">
        <title>The dynamic genome and transcriptome of the human fungal pathogen Blastomyces and close relative Emmonsia.</title>
        <authorList>
            <person name="Munoz J.F."/>
            <person name="Gauthier G.M."/>
            <person name="Desjardins C.A."/>
            <person name="Gallo J.E."/>
            <person name="Holder J."/>
            <person name="Sullivan T.D."/>
            <person name="Marty A.J."/>
            <person name="Carmen J.C."/>
            <person name="Chen Z."/>
            <person name="Ding L."/>
            <person name="Gujja S."/>
            <person name="Magrini V."/>
            <person name="Misas E."/>
            <person name="Mitreva M."/>
            <person name="Priest M."/>
            <person name="Saif S."/>
            <person name="Whiston E.A."/>
            <person name="Young S."/>
            <person name="Zeng Q."/>
            <person name="Goldman W.E."/>
            <person name="Mardis E.R."/>
            <person name="Taylor J.W."/>
            <person name="McEwen J.G."/>
            <person name="Clay O.K."/>
            <person name="Klein B.S."/>
            <person name="Cuomo C.A."/>
        </authorList>
    </citation>
    <scope>NUCLEOTIDE SEQUENCE [LARGE SCALE GENOMIC DNA]</scope>
    <source>
        <strain evidence="2">UAMH 139</strain>
    </source>
</reference>
<comment type="caution">
    <text evidence="1">The sequence shown here is derived from an EMBL/GenBank/DDBJ whole genome shotgun (WGS) entry which is preliminary data.</text>
</comment>
<dbReference type="Proteomes" id="UP000053573">
    <property type="component" value="Unassembled WGS sequence"/>
</dbReference>
<dbReference type="AlphaFoldDB" id="A0A0H1BE18"/>
<sequence length="58" mass="6639">MVPAKDPKDHPILDSLDCNATKTSLTLDPMPFKVGFRAREPQSLERWIRESDERTKGL</sequence>
<dbReference type="OrthoDB" id="1055148at2759"/>